<reference evidence="3" key="1">
    <citation type="submission" date="2020-02" db="EMBL/GenBank/DDBJ databases">
        <authorList>
            <person name="Meier V. D."/>
        </authorList>
    </citation>
    <scope>NUCLEOTIDE SEQUENCE</scope>
    <source>
        <strain evidence="3">AVDCRST_MAG01</strain>
    </source>
</reference>
<accession>A0A6J4QHV5</accession>
<organism evidence="3">
    <name type="scientific">uncultured Rubrobacteraceae bacterium</name>
    <dbReference type="NCBI Taxonomy" id="349277"/>
    <lineage>
        <taxon>Bacteria</taxon>
        <taxon>Bacillati</taxon>
        <taxon>Actinomycetota</taxon>
        <taxon>Rubrobacteria</taxon>
        <taxon>Rubrobacterales</taxon>
        <taxon>Rubrobacteraceae</taxon>
        <taxon>environmental samples</taxon>
    </lineage>
</organism>
<gene>
    <name evidence="3" type="ORF">AVDCRST_MAG01-01-3987</name>
</gene>
<feature type="compositionally biased region" description="Basic and acidic residues" evidence="1">
    <location>
        <begin position="1"/>
        <end position="10"/>
    </location>
</feature>
<name>A0A6J4QHV5_9ACTN</name>
<sequence length="96" mass="10467">MRSTQERRETAPAGESPQRPAPAGKAGRGPGTAKTLARYLTMPLLLGAVCLGLYLWLGTLDLDSIEQRSINREVIFRSLIRHLEITAVATLIVVVL</sequence>
<evidence type="ECO:0000256" key="2">
    <source>
        <dbReference type="SAM" id="Phobius"/>
    </source>
</evidence>
<feature type="compositionally biased region" description="Low complexity" evidence="1">
    <location>
        <begin position="17"/>
        <end position="32"/>
    </location>
</feature>
<keyword evidence="2" id="KW-0472">Membrane</keyword>
<proteinExistence type="predicted"/>
<feature type="non-terminal residue" evidence="3">
    <location>
        <position position="96"/>
    </location>
</feature>
<protein>
    <submittedName>
        <fullName evidence="3">Uncharacterized protein</fullName>
    </submittedName>
</protein>
<dbReference type="EMBL" id="CADCUW010000518">
    <property type="protein sequence ID" value="CAA9444966.1"/>
    <property type="molecule type" value="Genomic_DNA"/>
</dbReference>
<keyword evidence="2" id="KW-1133">Transmembrane helix</keyword>
<evidence type="ECO:0000313" key="3">
    <source>
        <dbReference type="EMBL" id="CAA9444966.1"/>
    </source>
</evidence>
<feature type="transmembrane region" description="Helical" evidence="2">
    <location>
        <begin position="36"/>
        <end position="57"/>
    </location>
</feature>
<evidence type="ECO:0000256" key="1">
    <source>
        <dbReference type="SAM" id="MobiDB-lite"/>
    </source>
</evidence>
<feature type="region of interest" description="Disordered" evidence="1">
    <location>
        <begin position="1"/>
        <end position="32"/>
    </location>
</feature>
<dbReference type="AlphaFoldDB" id="A0A6J4QHV5"/>
<keyword evidence="2" id="KW-0812">Transmembrane</keyword>